<dbReference type="AlphaFoldDB" id="A0A4R0REE5"/>
<reference evidence="1 2" key="1">
    <citation type="submission" date="2018-11" db="EMBL/GenBank/DDBJ databases">
        <title>Genome assembly of Steccherinum ochraceum LE-BIN_3174, the white-rot fungus of the Steccherinaceae family (The Residual Polyporoid clade, Polyporales, Basidiomycota).</title>
        <authorList>
            <person name="Fedorova T.V."/>
            <person name="Glazunova O.A."/>
            <person name="Landesman E.O."/>
            <person name="Moiseenko K.V."/>
            <person name="Psurtseva N.V."/>
            <person name="Savinova O.S."/>
            <person name="Shakhova N.V."/>
            <person name="Tyazhelova T.V."/>
            <person name="Vasina D.V."/>
        </authorList>
    </citation>
    <scope>NUCLEOTIDE SEQUENCE [LARGE SCALE GENOMIC DNA]</scope>
    <source>
        <strain evidence="1 2">LE-BIN_3174</strain>
    </source>
</reference>
<organism evidence="1 2">
    <name type="scientific">Steccherinum ochraceum</name>
    <dbReference type="NCBI Taxonomy" id="92696"/>
    <lineage>
        <taxon>Eukaryota</taxon>
        <taxon>Fungi</taxon>
        <taxon>Dikarya</taxon>
        <taxon>Basidiomycota</taxon>
        <taxon>Agaricomycotina</taxon>
        <taxon>Agaricomycetes</taxon>
        <taxon>Polyporales</taxon>
        <taxon>Steccherinaceae</taxon>
        <taxon>Steccherinum</taxon>
    </lineage>
</organism>
<evidence type="ECO:0008006" key="3">
    <source>
        <dbReference type="Google" id="ProtNLM"/>
    </source>
</evidence>
<dbReference type="InterPro" id="IPR036047">
    <property type="entry name" value="F-box-like_dom_sf"/>
</dbReference>
<gene>
    <name evidence="1" type="ORF">EIP91_004755</name>
</gene>
<evidence type="ECO:0000313" key="1">
    <source>
        <dbReference type="EMBL" id="TCD63945.1"/>
    </source>
</evidence>
<sequence>MPAETPTLPTELVEYIITFLWNHPHAVRSCNLVNHQWHAVSQSHIFRRVVIDSSAKLLKFETFVLDNPAVGVWVRELHVVDNRLGLSNGDWILDLPGDVMPLKLERLYAIEFTGARIPSQVDLKSWTQKFCAFPSVKFFSMTNCIVPDGLLLLLSHSFTNLRDLRVRAIKFIAAADPDFDLARMDETTGRHWTPSTRIDAPPPHLVHFTIQDKRFRKRTESFVSLNSLKTVQLLEIHHSGTALFHDEISRTLLPTCGPSLLYLKLSMHRLPAHPPASLLDILQLQWKPGPVNLSRLQTIEINMRPLYHIYVSERHPSVPTYLGHQHEDRHLPRFI</sequence>
<dbReference type="EMBL" id="RWJN01000265">
    <property type="protein sequence ID" value="TCD63945.1"/>
    <property type="molecule type" value="Genomic_DNA"/>
</dbReference>
<comment type="caution">
    <text evidence="1">The sequence shown here is derived from an EMBL/GenBank/DDBJ whole genome shotgun (WGS) entry which is preliminary data.</text>
</comment>
<dbReference type="OrthoDB" id="2791293at2759"/>
<dbReference type="Proteomes" id="UP000292702">
    <property type="component" value="Unassembled WGS sequence"/>
</dbReference>
<name>A0A4R0REE5_9APHY</name>
<proteinExistence type="predicted"/>
<keyword evidence="2" id="KW-1185">Reference proteome</keyword>
<protein>
    <recommendedName>
        <fullName evidence="3">F-box domain-containing protein</fullName>
    </recommendedName>
</protein>
<dbReference type="SUPFAM" id="SSF81383">
    <property type="entry name" value="F-box domain"/>
    <property type="match status" value="1"/>
</dbReference>
<evidence type="ECO:0000313" key="2">
    <source>
        <dbReference type="Proteomes" id="UP000292702"/>
    </source>
</evidence>
<accession>A0A4R0REE5</accession>